<dbReference type="EnsemblMetazoa" id="XM_014404185.2">
    <property type="protein sequence ID" value="XP_014259671.1"/>
    <property type="gene ID" value="LOC106672622"/>
</dbReference>
<dbReference type="GO" id="GO:0000932">
    <property type="term" value="C:P-body"/>
    <property type="evidence" value="ECO:0007669"/>
    <property type="project" value="UniProtKB-SubCell"/>
</dbReference>
<dbReference type="InterPro" id="IPR039900">
    <property type="entry name" value="Pat1-like"/>
</dbReference>
<dbReference type="GeneID" id="106672622"/>
<dbReference type="PANTHER" id="PTHR21551:SF0">
    <property type="entry name" value="PROTEIN ASSOCIATED WITH TOPO II RELATED-1, ISOFORM A"/>
    <property type="match status" value="1"/>
</dbReference>
<feature type="region of interest" description="Disordered" evidence="3">
    <location>
        <begin position="9"/>
        <end position="30"/>
    </location>
</feature>
<evidence type="ECO:0000256" key="1">
    <source>
        <dbReference type="ARBA" id="ARBA00004201"/>
    </source>
</evidence>
<dbReference type="CTD" id="42058"/>
<reference evidence="4" key="1">
    <citation type="submission" date="2022-01" db="UniProtKB">
        <authorList>
            <consortium name="EnsemblMetazoa"/>
        </authorList>
    </citation>
    <scope>IDENTIFICATION</scope>
</reference>
<comment type="subcellular location">
    <subcellularLocation>
        <location evidence="1">Cytoplasm</location>
        <location evidence="1">P-body</location>
    </subcellularLocation>
</comment>
<evidence type="ECO:0000256" key="2">
    <source>
        <dbReference type="ARBA" id="ARBA00022490"/>
    </source>
</evidence>
<name>A0A8I6SA62_CIMLE</name>
<dbReference type="GO" id="GO:0003723">
    <property type="term" value="F:RNA binding"/>
    <property type="evidence" value="ECO:0007669"/>
    <property type="project" value="TreeGrafter"/>
</dbReference>
<dbReference type="KEGG" id="clec:106672622"/>
<keyword evidence="2" id="KW-0963">Cytoplasm</keyword>
<feature type="compositionally biased region" description="Acidic residues" evidence="3">
    <location>
        <begin position="16"/>
        <end position="30"/>
    </location>
</feature>
<proteinExistence type="predicted"/>
<sequence length="585" mass="65533">MSDSFFGFDTTLEGGDAMDDGIPSEEDEEDYDALNDETFGDSVITGDWEQDHEKLAEIAELSRRSLIAENGDLSAKIAAFILDDEIQDEKLEPIKPKMRPPPGFCAPTPNHINDEIMLPNLRVNAMCTVEEIERNLIKPSSVRLEDLERRIILNNQDVLQLRSNQGSPGFIKPPHSHNLNNQLSKGSLLLPFQVAPPQIPNLSFVLPWNANPWNRLSGPMVRVPHPFDINRIISPSIQQQLHKQQQKRRSRSDDEYAGLMTLRERNWLASLQTMQISTNQPFQDDYYFMMYQTTHSGNHNRKLGSSLKNNREIPLLIKPTYTPLQFENSLGKLQVGSVMAPRKIIDTDIVENIDCASISSTSKKVKQILLEIEHMFSTVLQAEEAISPLANHNEEMVNPVELFKKTVNTLLKDDKLVAVLNIRKGKTLVLRILPHIEISAPLVDKFITILPAVAKKDTDQSLLSALPPVRQYLSTCSLQSLVELSTSLTQDATFLLQNKLGISVIANMIERAEVLIANSANSNDARNWISFMNLLVMNCCTSELERPVVGIHGPTLAKHLSRCSQLGSISTLQKALSNLSTIEKG</sequence>
<dbReference type="GO" id="GO:0000290">
    <property type="term" value="P:deadenylation-dependent decapping of nuclear-transcribed mRNA"/>
    <property type="evidence" value="ECO:0007669"/>
    <property type="project" value="InterPro"/>
</dbReference>
<keyword evidence="5" id="KW-1185">Reference proteome</keyword>
<accession>A0A8I6SA62</accession>
<evidence type="ECO:0000313" key="4">
    <source>
        <dbReference type="EnsemblMetazoa" id="XP_014259671.1"/>
    </source>
</evidence>
<dbReference type="PANTHER" id="PTHR21551">
    <property type="entry name" value="TOPOISOMERASE II-ASSOCIATED PROTEIN PAT1"/>
    <property type="match status" value="1"/>
</dbReference>
<dbReference type="OrthoDB" id="8251691at2759"/>
<protein>
    <submittedName>
        <fullName evidence="4">Uncharacterized protein</fullName>
    </submittedName>
</protein>
<evidence type="ECO:0000313" key="5">
    <source>
        <dbReference type="Proteomes" id="UP000494040"/>
    </source>
</evidence>
<dbReference type="RefSeq" id="XP_014259671.1">
    <property type="nucleotide sequence ID" value="XM_014404185.2"/>
</dbReference>
<organism evidence="4 5">
    <name type="scientific">Cimex lectularius</name>
    <name type="common">Bed bug</name>
    <name type="synonym">Acanthia lectularia</name>
    <dbReference type="NCBI Taxonomy" id="79782"/>
    <lineage>
        <taxon>Eukaryota</taxon>
        <taxon>Metazoa</taxon>
        <taxon>Ecdysozoa</taxon>
        <taxon>Arthropoda</taxon>
        <taxon>Hexapoda</taxon>
        <taxon>Insecta</taxon>
        <taxon>Pterygota</taxon>
        <taxon>Neoptera</taxon>
        <taxon>Paraneoptera</taxon>
        <taxon>Hemiptera</taxon>
        <taxon>Heteroptera</taxon>
        <taxon>Panheteroptera</taxon>
        <taxon>Cimicomorpha</taxon>
        <taxon>Cimicidae</taxon>
        <taxon>Cimex</taxon>
    </lineage>
</organism>
<dbReference type="GO" id="GO:0033962">
    <property type="term" value="P:P-body assembly"/>
    <property type="evidence" value="ECO:0007669"/>
    <property type="project" value="TreeGrafter"/>
</dbReference>
<dbReference type="OMA" id="TIIFQME"/>
<dbReference type="Proteomes" id="UP000494040">
    <property type="component" value="Unassembled WGS sequence"/>
</dbReference>
<dbReference type="AlphaFoldDB" id="A0A8I6SA62"/>
<evidence type="ECO:0000256" key="3">
    <source>
        <dbReference type="SAM" id="MobiDB-lite"/>
    </source>
</evidence>